<evidence type="ECO:0000313" key="5">
    <source>
        <dbReference type="Proteomes" id="UP000826651"/>
    </source>
</evidence>
<name>A0ABS7S9X2_9MICO</name>
<dbReference type="EMBL" id="JAGSHT010000010">
    <property type="protein sequence ID" value="MBZ2196555.1"/>
    <property type="molecule type" value="Genomic_DNA"/>
</dbReference>
<dbReference type="InterPro" id="IPR050624">
    <property type="entry name" value="HTH-type_Tx_Regulator"/>
</dbReference>
<accession>A0ABS7S9X2</accession>
<dbReference type="PROSITE" id="PS50977">
    <property type="entry name" value="HTH_TETR_2"/>
    <property type="match status" value="1"/>
</dbReference>
<sequence length="200" mass="22294">MSGNDGDLRVRRTRRMLRDALADLVAERGYEAVSITALTQRALVNRTTFYAHYRSKYDLLLEVVGETFRPVREYPLLQDAADPWRPGMAPPAWLIAFLADLDRDAPFYRGVLGEGGSERLRTDLRTYFAGLLEQRIGRAAVPQDGARVPPRVVAMILAAAGLGSLTWWLEQDPRDPPEQVARWYLETVAPGALRAIGSGS</sequence>
<dbReference type="RefSeq" id="WP_223405521.1">
    <property type="nucleotide sequence ID" value="NZ_JAGSHT010000010.1"/>
</dbReference>
<dbReference type="PRINTS" id="PR00455">
    <property type="entry name" value="HTHTETR"/>
</dbReference>
<evidence type="ECO:0000256" key="2">
    <source>
        <dbReference type="PROSITE-ProRule" id="PRU00335"/>
    </source>
</evidence>
<keyword evidence="1 2" id="KW-0238">DNA-binding</keyword>
<gene>
    <name evidence="4" type="ORF">KCQ71_10350</name>
</gene>
<evidence type="ECO:0000256" key="1">
    <source>
        <dbReference type="ARBA" id="ARBA00023125"/>
    </source>
</evidence>
<dbReference type="SUPFAM" id="SSF46689">
    <property type="entry name" value="Homeodomain-like"/>
    <property type="match status" value="1"/>
</dbReference>
<dbReference type="Pfam" id="PF00440">
    <property type="entry name" value="TetR_N"/>
    <property type="match status" value="1"/>
</dbReference>
<evidence type="ECO:0000313" key="4">
    <source>
        <dbReference type="EMBL" id="MBZ2196555.1"/>
    </source>
</evidence>
<protein>
    <submittedName>
        <fullName evidence="4">TetR/AcrR family transcriptional regulator</fullName>
    </submittedName>
</protein>
<proteinExistence type="predicted"/>
<organism evidence="4 5">
    <name type="scientific">Occultella gossypii</name>
    <dbReference type="NCBI Taxonomy" id="2800820"/>
    <lineage>
        <taxon>Bacteria</taxon>
        <taxon>Bacillati</taxon>
        <taxon>Actinomycetota</taxon>
        <taxon>Actinomycetes</taxon>
        <taxon>Micrococcales</taxon>
        <taxon>Ruaniaceae</taxon>
        <taxon>Occultella</taxon>
    </lineage>
</organism>
<dbReference type="PANTHER" id="PTHR43479">
    <property type="entry name" value="ACREF/ENVCD OPERON REPRESSOR-RELATED"/>
    <property type="match status" value="1"/>
</dbReference>
<dbReference type="InterPro" id="IPR009057">
    <property type="entry name" value="Homeodomain-like_sf"/>
</dbReference>
<dbReference type="Gene3D" id="1.10.357.10">
    <property type="entry name" value="Tetracycline Repressor, domain 2"/>
    <property type="match status" value="1"/>
</dbReference>
<comment type="caution">
    <text evidence="4">The sequence shown here is derived from an EMBL/GenBank/DDBJ whole genome shotgun (WGS) entry which is preliminary data.</text>
</comment>
<evidence type="ECO:0000259" key="3">
    <source>
        <dbReference type="PROSITE" id="PS50977"/>
    </source>
</evidence>
<feature type="domain" description="HTH tetR-type" evidence="3">
    <location>
        <begin position="11"/>
        <end position="71"/>
    </location>
</feature>
<feature type="DNA-binding region" description="H-T-H motif" evidence="2">
    <location>
        <begin position="34"/>
        <end position="53"/>
    </location>
</feature>
<reference evidence="4 5" key="1">
    <citation type="submission" date="2021-04" db="EMBL/GenBank/DDBJ databases">
        <title>Ruania sp. nov., isolated from sandy soil of mangrove forest.</title>
        <authorList>
            <person name="Ge X."/>
            <person name="Huang R."/>
            <person name="Liu W."/>
        </authorList>
    </citation>
    <scope>NUCLEOTIDE SEQUENCE [LARGE SCALE GENOMIC DNA]</scope>
    <source>
        <strain evidence="4 5">N2-46</strain>
    </source>
</reference>
<keyword evidence="5" id="KW-1185">Reference proteome</keyword>
<dbReference type="PANTHER" id="PTHR43479:SF7">
    <property type="entry name" value="TETR-FAMILY TRANSCRIPTIONAL REGULATOR"/>
    <property type="match status" value="1"/>
</dbReference>
<dbReference type="Proteomes" id="UP000826651">
    <property type="component" value="Unassembled WGS sequence"/>
</dbReference>
<dbReference type="InterPro" id="IPR001647">
    <property type="entry name" value="HTH_TetR"/>
</dbReference>